<evidence type="ECO:0000256" key="7">
    <source>
        <dbReference type="SAM" id="Phobius"/>
    </source>
</evidence>
<evidence type="ECO:0000313" key="10">
    <source>
        <dbReference type="Proteomes" id="UP001169006"/>
    </source>
</evidence>
<keyword evidence="6 7" id="KW-0472">Membrane</keyword>
<dbReference type="PANTHER" id="PTHR14969:SF62">
    <property type="entry name" value="DECAPRENYLPHOSPHORYL-5-PHOSPHORIBOSE PHOSPHATASE RV3807C-RELATED"/>
    <property type="match status" value="1"/>
</dbReference>
<sequence length="307" mass="33738">MCGAFLYDSLQKAYHRCHNSLILFPNSQGEKAMWNKLKHRYLRHRSQCPVKLHGSFLAIAFNLVVIAFFIIDVPVANYVAGSMRTFGPIAAMITDFGKSGWILIAAALIFIEAQALCRVTSCLKSRFRAMIVGQTAAYLFFTVAASGLLANLIKRIIGRARPLHLNELGFMDFSPLRGSAEFESFPSGHSTTVGALMMAMALLAPAYRTLFLILAIWLGLTRVLVGAHYTSDVIAGLAFGGWFSVMTAILFARCGILFRENGDRFPVLRRSLPIAPVITASAKEKLSADPKRKPLASSLSFRSKVEA</sequence>
<keyword evidence="3 7" id="KW-0812">Transmembrane</keyword>
<keyword evidence="2" id="KW-1003">Cell membrane</keyword>
<dbReference type="RefSeq" id="WP_302079049.1">
    <property type="nucleotide sequence ID" value="NZ_JAUKWQ010000010.1"/>
</dbReference>
<dbReference type="Pfam" id="PF01569">
    <property type="entry name" value="PAP2"/>
    <property type="match status" value="1"/>
</dbReference>
<organism evidence="9 10">
    <name type="scientific">Rhizobium oryzicola</name>
    <dbReference type="NCBI Taxonomy" id="1232668"/>
    <lineage>
        <taxon>Bacteria</taxon>
        <taxon>Pseudomonadati</taxon>
        <taxon>Pseudomonadota</taxon>
        <taxon>Alphaproteobacteria</taxon>
        <taxon>Hyphomicrobiales</taxon>
        <taxon>Rhizobiaceae</taxon>
        <taxon>Rhizobium/Agrobacterium group</taxon>
        <taxon>Rhizobium</taxon>
    </lineage>
</organism>
<dbReference type="SMART" id="SM00014">
    <property type="entry name" value="acidPPc"/>
    <property type="match status" value="1"/>
</dbReference>
<feature type="transmembrane region" description="Helical" evidence="7">
    <location>
        <begin position="206"/>
        <end position="227"/>
    </location>
</feature>
<evidence type="ECO:0000256" key="6">
    <source>
        <dbReference type="ARBA" id="ARBA00023136"/>
    </source>
</evidence>
<reference evidence="9" key="1">
    <citation type="journal article" date="2015" name="Int. J. Syst. Evol. Microbiol.">
        <title>Rhizobium oryzicola sp. nov., potential plant-growth-promoting endophytic bacteria isolated from rice roots.</title>
        <authorList>
            <person name="Zhang X.X."/>
            <person name="Gao J.S."/>
            <person name="Cao Y.H."/>
            <person name="Sheirdil R.A."/>
            <person name="Wang X.C."/>
            <person name="Zhang L."/>
        </authorList>
    </citation>
    <scope>NUCLEOTIDE SEQUENCE</scope>
    <source>
        <strain evidence="9">05753</strain>
    </source>
</reference>
<keyword evidence="5 7" id="KW-1133">Transmembrane helix</keyword>
<feature type="transmembrane region" description="Helical" evidence="7">
    <location>
        <begin position="127"/>
        <end position="153"/>
    </location>
</feature>
<dbReference type="InterPro" id="IPR036938">
    <property type="entry name" value="PAP2/HPO_sf"/>
</dbReference>
<protein>
    <submittedName>
        <fullName evidence="9">Phosphatase PAP2 family protein</fullName>
    </submittedName>
</protein>
<evidence type="ECO:0000259" key="8">
    <source>
        <dbReference type="SMART" id="SM00014"/>
    </source>
</evidence>
<gene>
    <name evidence="9" type="ORF">Q2T52_22095</name>
</gene>
<feature type="transmembrane region" description="Helical" evidence="7">
    <location>
        <begin position="56"/>
        <end position="80"/>
    </location>
</feature>
<dbReference type="PANTHER" id="PTHR14969">
    <property type="entry name" value="SPHINGOSINE-1-PHOSPHATE PHOSPHOHYDROLASE"/>
    <property type="match status" value="1"/>
</dbReference>
<evidence type="ECO:0000256" key="3">
    <source>
        <dbReference type="ARBA" id="ARBA00022692"/>
    </source>
</evidence>
<evidence type="ECO:0000256" key="2">
    <source>
        <dbReference type="ARBA" id="ARBA00022475"/>
    </source>
</evidence>
<dbReference type="InterPro" id="IPR000326">
    <property type="entry name" value="PAP2/HPO"/>
</dbReference>
<dbReference type="SUPFAM" id="SSF48317">
    <property type="entry name" value="Acid phosphatase/Vanadium-dependent haloperoxidase"/>
    <property type="match status" value="1"/>
</dbReference>
<feature type="transmembrane region" description="Helical" evidence="7">
    <location>
        <begin position="233"/>
        <end position="252"/>
    </location>
</feature>
<dbReference type="EMBL" id="JAUKWQ010000010">
    <property type="protein sequence ID" value="MDO1584787.1"/>
    <property type="molecule type" value="Genomic_DNA"/>
</dbReference>
<keyword evidence="10" id="KW-1185">Reference proteome</keyword>
<evidence type="ECO:0000256" key="5">
    <source>
        <dbReference type="ARBA" id="ARBA00022989"/>
    </source>
</evidence>
<name>A0ABT8T2A5_9HYPH</name>
<evidence type="ECO:0000256" key="1">
    <source>
        <dbReference type="ARBA" id="ARBA00004651"/>
    </source>
</evidence>
<feature type="domain" description="Phosphatidic acid phosphatase type 2/haloperoxidase" evidence="8">
    <location>
        <begin position="135"/>
        <end position="248"/>
    </location>
</feature>
<proteinExistence type="predicted"/>
<dbReference type="Proteomes" id="UP001169006">
    <property type="component" value="Unassembled WGS sequence"/>
</dbReference>
<accession>A0ABT8T2A5</accession>
<evidence type="ECO:0000313" key="9">
    <source>
        <dbReference type="EMBL" id="MDO1584787.1"/>
    </source>
</evidence>
<evidence type="ECO:0000256" key="4">
    <source>
        <dbReference type="ARBA" id="ARBA00022801"/>
    </source>
</evidence>
<reference evidence="9" key="2">
    <citation type="submission" date="2023-07" db="EMBL/GenBank/DDBJ databases">
        <authorList>
            <person name="Sun H."/>
        </authorList>
    </citation>
    <scope>NUCLEOTIDE SEQUENCE</scope>
    <source>
        <strain evidence="9">05753</strain>
    </source>
</reference>
<keyword evidence="4" id="KW-0378">Hydrolase</keyword>
<comment type="subcellular location">
    <subcellularLocation>
        <location evidence="1">Cell membrane</location>
        <topology evidence="1">Multi-pass membrane protein</topology>
    </subcellularLocation>
</comment>
<comment type="caution">
    <text evidence="9">The sequence shown here is derived from an EMBL/GenBank/DDBJ whole genome shotgun (WGS) entry which is preliminary data.</text>
</comment>
<dbReference type="Gene3D" id="1.20.144.10">
    <property type="entry name" value="Phosphatidic acid phosphatase type 2/haloperoxidase"/>
    <property type="match status" value="2"/>
</dbReference>